<reference evidence="1 2" key="1">
    <citation type="submission" date="2019-09" db="EMBL/GenBank/DDBJ databases">
        <title>Complete genome sequence of Arachidicoccus sp. B3-10 isolated from apple orchard soil.</title>
        <authorList>
            <person name="Kim H.S."/>
            <person name="Han K.-I."/>
            <person name="Suh M.K."/>
            <person name="Lee K.C."/>
            <person name="Eom M.K."/>
            <person name="Kim J.-S."/>
            <person name="Kang S.W."/>
            <person name="Sin Y."/>
            <person name="Lee J.-S."/>
        </authorList>
    </citation>
    <scope>NUCLEOTIDE SEQUENCE [LARGE SCALE GENOMIC DNA]</scope>
    <source>
        <strain evidence="1 2">B3-10</strain>
    </source>
</reference>
<evidence type="ECO:0000313" key="1">
    <source>
        <dbReference type="EMBL" id="QES88856.1"/>
    </source>
</evidence>
<dbReference type="EMBL" id="CP044016">
    <property type="protein sequence ID" value="QES88856.1"/>
    <property type="molecule type" value="Genomic_DNA"/>
</dbReference>
<dbReference type="OrthoDB" id="1031890at2"/>
<sequence>MKELSTQKIQKLSVSTRLKAAGGQLVRGNLGNAVKCLTVSSEKVIDSSNYRGSSFFWGSNGEEVYFDYSGRNSSLTAYKYCSPVFSIITQKAQALANGQVWILDTQGQNNGKESVTPIAKQLRALMYRPNFFQSWKQLEGQLYTNVQIHGFAVLLPIVPVGFERIEAKRLWCIPSHLLTITFKTNISYFQAESFADTIESIYLSAGGVSTQMNPADLIFINDTTTSCDIVGLATSRLEPNQQQINNIIGAMSARGSLISTRGALGLLTQNPNAMGEIPMSPEEKESLQNDFKRYGIQKNQWKVIITDMSLNWQQMGFATKDLMLFEEIDDDVQKLCYSYGYPYQLFSSNGKASSMAGTEVDSWMKRLYEGSIIPEANNLYEQLNRAFNLDRYNLVIDKDFSQLSVLQENEKEKAAARLTRNNALQIEFFCNLITLNQWRVANGEDPVSQTNGIGDKYYYELVSLGIVFKTSSNSSQNGNNENGGSSATTS</sequence>
<dbReference type="Proteomes" id="UP000292424">
    <property type="component" value="Chromosome"/>
</dbReference>
<dbReference type="Pfam" id="PF04860">
    <property type="entry name" value="Phage_portal"/>
    <property type="match status" value="1"/>
</dbReference>
<organism evidence="1 2">
    <name type="scientific">Rhizosphaericola mali</name>
    <dbReference type="NCBI Taxonomy" id="2545455"/>
    <lineage>
        <taxon>Bacteria</taxon>
        <taxon>Pseudomonadati</taxon>
        <taxon>Bacteroidota</taxon>
        <taxon>Chitinophagia</taxon>
        <taxon>Chitinophagales</taxon>
        <taxon>Chitinophagaceae</taxon>
        <taxon>Rhizosphaericola</taxon>
    </lineage>
</organism>
<protein>
    <submittedName>
        <fullName evidence="1">Phage portal protein</fullName>
    </submittedName>
</protein>
<gene>
    <name evidence="1" type="ORF">E0W69_009380</name>
</gene>
<dbReference type="RefSeq" id="WP_131329804.1">
    <property type="nucleotide sequence ID" value="NZ_CP044016.1"/>
</dbReference>
<dbReference type="KEGG" id="arac:E0W69_009380"/>
<accession>A0A5P2FZA3</accession>
<evidence type="ECO:0000313" key="2">
    <source>
        <dbReference type="Proteomes" id="UP000292424"/>
    </source>
</evidence>
<proteinExistence type="predicted"/>
<name>A0A5P2FZA3_9BACT</name>
<dbReference type="AlphaFoldDB" id="A0A5P2FZA3"/>
<dbReference type="InterPro" id="IPR006944">
    <property type="entry name" value="Phage/GTA_portal"/>
</dbReference>
<keyword evidence="2" id="KW-1185">Reference proteome</keyword>